<dbReference type="FunFam" id="3.40.50.10140:FF:000007">
    <property type="entry name" value="Disease resistance protein (TIR-NBS-LRR class)"/>
    <property type="match status" value="1"/>
</dbReference>
<dbReference type="Gene3D" id="3.80.10.10">
    <property type="entry name" value="Ribonuclease Inhibitor"/>
    <property type="match status" value="3"/>
</dbReference>
<dbReference type="PANTHER" id="PTHR11017:SF570">
    <property type="entry name" value="DISEASE RESISTANCE PROTEIN (TIR-NBS CLASS)-RELATED"/>
    <property type="match status" value="1"/>
</dbReference>
<evidence type="ECO:0000256" key="3">
    <source>
        <dbReference type="ARBA" id="ARBA00022821"/>
    </source>
</evidence>
<gene>
    <name evidence="6" type="ORF">LITE_LOCUS7950</name>
</gene>
<dbReference type="Gene3D" id="3.40.50.300">
    <property type="entry name" value="P-loop containing nucleotide triphosphate hydrolases"/>
    <property type="match status" value="1"/>
</dbReference>
<feature type="domain" description="TIR" evidence="5">
    <location>
        <begin position="51"/>
        <end position="216"/>
    </location>
</feature>
<dbReference type="EMBL" id="CAMGYJ010000003">
    <property type="protein sequence ID" value="CAI0393482.1"/>
    <property type="molecule type" value="Genomic_DNA"/>
</dbReference>
<comment type="caution">
    <text evidence="6">The sequence shown here is derived from an EMBL/GenBank/DDBJ whole genome shotgun (WGS) entry which is preliminary data.</text>
</comment>
<evidence type="ECO:0000256" key="2">
    <source>
        <dbReference type="ARBA" id="ARBA00022737"/>
    </source>
</evidence>
<evidence type="ECO:0000259" key="5">
    <source>
        <dbReference type="PROSITE" id="PS50104"/>
    </source>
</evidence>
<dbReference type="PROSITE" id="PS50104">
    <property type="entry name" value="TIR"/>
    <property type="match status" value="1"/>
</dbReference>
<dbReference type="AlphaFoldDB" id="A0AAV0I764"/>
<keyword evidence="4" id="KW-0520">NAD</keyword>
<dbReference type="InterPro" id="IPR032675">
    <property type="entry name" value="LRR_dom_sf"/>
</dbReference>
<dbReference type="Gene3D" id="1.10.8.430">
    <property type="entry name" value="Helical domain of apoptotic protease-activating factors"/>
    <property type="match status" value="1"/>
</dbReference>
<dbReference type="SUPFAM" id="SSF52058">
    <property type="entry name" value="L domain-like"/>
    <property type="match status" value="2"/>
</dbReference>
<organism evidence="6 7">
    <name type="scientific">Linum tenue</name>
    <dbReference type="NCBI Taxonomy" id="586396"/>
    <lineage>
        <taxon>Eukaryota</taxon>
        <taxon>Viridiplantae</taxon>
        <taxon>Streptophyta</taxon>
        <taxon>Embryophyta</taxon>
        <taxon>Tracheophyta</taxon>
        <taxon>Spermatophyta</taxon>
        <taxon>Magnoliopsida</taxon>
        <taxon>eudicotyledons</taxon>
        <taxon>Gunneridae</taxon>
        <taxon>Pentapetalae</taxon>
        <taxon>rosids</taxon>
        <taxon>fabids</taxon>
        <taxon>Malpighiales</taxon>
        <taxon>Linaceae</taxon>
        <taxon>Linum</taxon>
    </lineage>
</organism>
<dbReference type="GO" id="GO:0043531">
    <property type="term" value="F:ADP binding"/>
    <property type="evidence" value="ECO:0007669"/>
    <property type="project" value="InterPro"/>
</dbReference>
<evidence type="ECO:0000256" key="4">
    <source>
        <dbReference type="ARBA" id="ARBA00023027"/>
    </source>
</evidence>
<dbReference type="Pfam" id="PF00931">
    <property type="entry name" value="NB-ARC"/>
    <property type="match status" value="1"/>
</dbReference>
<dbReference type="GO" id="GO:0006952">
    <property type="term" value="P:defense response"/>
    <property type="evidence" value="ECO:0007669"/>
    <property type="project" value="UniProtKB-KW"/>
</dbReference>
<dbReference type="Gene3D" id="3.40.50.10140">
    <property type="entry name" value="Toll/interleukin-1 receptor homology (TIR) domain"/>
    <property type="match status" value="1"/>
</dbReference>
<dbReference type="InterPro" id="IPR000157">
    <property type="entry name" value="TIR_dom"/>
</dbReference>
<keyword evidence="2" id="KW-0677">Repeat</keyword>
<dbReference type="SUPFAM" id="SSF46785">
    <property type="entry name" value="Winged helix' DNA-binding domain"/>
    <property type="match status" value="1"/>
</dbReference>
<dbReference type="Pfam" id="PF23282">
    <property type="entry name" value="WHD_ROQ1"/>
    <property type="match status" value="1"/>
</dbReference>
<keyword evidence="1" id="KW-0433">Leucine-rich repeat</keyword>
<dbReference type="PRINTS" id="PR00364">
    <property type="entry name" value="DISEASERSIST"/>
</dbReference>
<dbReference type="InterPro" id="IPR002182">
    <property type="entry name" value="NB-ARC"/>
</dbReference>
<dbReference type="InterPro" id="IPR027417">
    <property type="entry name" value="P-loop_NTPase"/>
</dbReference>
<evidence type="ECO:0000313" key="7">
    <source>
        <dbReference type="Proteomes" id="UP001154282"/>
    </source>
</evidence>
<dbReference type="InterPro" id="IPR035897">
    <property type="entry name" value="Toll_tir_struct_dom_sf"/>
</dbReference>
<dbReference type="PANTHER" id="PTHR11017">
    <property type="entry name" value="LEUCINE-RICH REPEAT-CONTAINING PROTEIN"/>
    <property type="match status" value="1"/>
</dbReference>
<dbReference type="Proteomes" id="UP001154282">
    <property type="component" value="Unassembled WGS sequence"/>
</dbReference>
<evidence type="ECO:0000313" key="6">
    <source>
        <dbReference type="EMBL" id="CAI0393482.1"/>
    </source>
</evidence>
<dbReference type="SUPFAM" id="SSF52200">
    <property type="entry name" value="Toll/Interleukin receptor TIR domain"/>
    <property type="match status" value="1"/>
</dbReference>
<dbReference type="SUPFAM" id="SSF52540">
    <property type="entry name" value="P-loop containing nucleoside triphosphate hydrolases"/>
    <property type="match status" value="1"/>
</dbReference>
<sequence>MLPALIFLCKWLFRRWRRSSNTWNDSPQLPESVSSSAYTSGPDASLFSPTSNCEVFLSFRGPDTRHEITDVLYHFLLRSKIRTFKHDEDLHEGEGIWPSLVEVMKESKVYVPILSENYAHSKWCLKELAEMVDCRRQDKGHIILPIFYKVDPRDVRKQSGAYEEAFKRHARNFDGKTLQIWKDALKEVGELKGWHVTDKEGYEMKCLFFLFLISAPNHIMIIFFRQGAIADEVFDNIWSHLSENYELMTDELVGIDGHLKAVVERLDLNSKAVTTVGIHGIGGIGKTTVATAVYNRVCARFDRHCFVEDVRETLERRDGIIALQNKIISGIVRKATHVSSDSEGIRMIKDRVSHHKVLIVLDDVDDKFKFDGILGKFETFFPGSRFIFTSRNIKVLTLVEGCWLYEVGEMSYEHSFELFCKHAFRMDSAPHDYATLSRDIVSTAGGLPLTIKVVGSLLFEEGKAFWEETLLRLRETSETEVLERLKISYDTLEYEAKEIFLDIACFYVGTDREIASYMWSDCRFYPISSINVLIQRSMIKVGDNNEFKMHDQLRDLGKEIVHEEDTEHPWMRSRIWLGDDTFQVLHNNKGMEKVKALQLTWLPLDTLELTNEQFSNSSELRYFCGDYIKITGDFSGLLQNLRWIRLRYHENSGDRISNFHMSKLVILDLRSSFIRDDCYAMQMAKNLKVLNLSYCRFVTKFPEISTYGSLEHLDLSGITGTTQELNIDNMRNMKVLILENCTLRKIVSNTIGILQGLRELDVSRCNCENLGPFLADIRRLKFLKILRATEIKPKNAVLELPTSLKELSTSFSVANLSNLNNLEQLTVEYCDHVSIPLQFPSSLVKLHVIRCPMLEKFPSLDNLGNLTEMSIIECPKLKVIEGLGEDLRLLRNLSIRSADSLTHLDGLDNLLSLTDLHVEFCDALERVCIGVPALNIIERLDINHCPFLTEIFKEACYGANQVFESLQELVVGGINLVQGLPHLSKFPSLRKLDVYYMGKIVKLEGLEFLEELQTLCLSNMKSMERLPSLLKLGKLRVLYLQSIPLLREIEGLEELKSLEELTIDGCKSLERLPDVSGFHNLRMVNILYCHSLEWILDLSDLKNLERLSIRNCAKLADRFWFKRLSE</sequence>
<evidence type="ECO:0000256" key="1">
    <source>
        <dbReference type="ARBA" id="ARBA00022614"/>
    </source>
</evidence>
<dbReference type="InterPro" id="IPR044974">
    <property type="entry name" value="Disease_R_plants"/>
</dbReference>
<dbReference type="Pfam" id="PF01582">
    <property type="entry name" value="TIR"/>
    <property type="match status" value="1"/>
</dbReference>
<dbReference type="SMART" id="SM00255">
    <property type="entry name" value="TIR"/>
    <property type="match status" value="1"/>
</dbReference>
<protein>
    <recommendedName>
        <fullName evidence="5">TIR domain-containing protein</fullName>
    </recommendedName>
</protein>
<dbReference type="GO" id="GO:0007165">
    <property type="term" value="P:signal transduction"/>
    <property type="evidence" value="ECO:0007669"/>
    <property type="project" value="InterPro"/>
</dbReference>
<name>A0AAV0I764_9ROSI</name>
<accession>A0AAV0I764</accession>
<dbReference type="InterPro" id="IPR042197">
    <property type="entry name" value="Apaf_helical"/>
</dbReference>
<keyword evidence="7" id="KW-1185">Reference proteome</keyword>
<dbReference type="InterPro" id="IPR058192">
    <property type="entry name" value="WHD_ROQ1-like"/>
</dbReference>
<keyword evidence="3" id="KW-0611">Plant defense</keyword>
<proteinExistence type="predicted"/>
<reference evidence="6" key="1">
    <citation type="submission" date="2022-08" db="EMBL/GenBank/DDBJ databases">
        <authorList>
            <person name="Gutierrez-Valencia J."/>
        </authorList>
    </citation>
    <scope>NUCLEOTIDE SEQUENCE</scope>
</reference>
<dbReference type="InterPro" id="IPR036390">
    <property type="entry name" value="WH_DNA-bd_sf"/>
</dbReference>